<gene>
    <name evidence="2" type="primary">pol</name>
    <name evidence="2" type="ORF">AWC38_SpisGene14901</name>
</gene>
<name>A0A2B4RWB6_STYPI</name>
<organism evidence="2 3">
    <name type="scientific">Stylophora pistillata</name>
    <name type="common">Smooth cauliflower coral</name>
    <dbReference type="NCBI Taxonomy" id="50429"/>
    <lineage>
        <taxon>Eukaryota</taxon>
        <taxon>Metazoa</taxon>
        <taxon>Cnidaria</taxon>
        <taxon>Anthozoa</taxon>
        <taxon>Hexacorallia</taxon>
        <taxon>Scleractinia</taxon>
        <taxon>Astrocoeniina</taxon>
        <taxon>Pocilloporidae</taxon>
        <taxon>Stylophora</taxon>
    </lineage>
</organism>
<keyword evidence="3" id="KW-1185">Reference proteome</keyword>
<dbReference type="Proteomes" id="UP000225706">
    <property type="component" value="Unassembled WGS sequence"/>
</dbReference>
<comment type="caution">
    <text evidence="2">The sequence shown here is derived from an EMBL/GenBank/DDBJ whole genome shotgun (WGS) entry which is preliminary data.</text>
</comment>
<keyword evidence="2" id="KW-0548">Nucleotidyltransferase</keyword>
<feature type="domain" description="Reverse transcriptase" evidence="1">
    <location>
        <begin position="17"/>
        <end position="208"/>
    </location>
</feature>
<dbReference type="Pfam" id="PF00078">
    <property type="entry name" value="RVT_1"/>
    <property type="match status" value="1"/>
</dbReference>
<keyword evidence="2" id="KW-0695">RNA-directed DNA polymerase</keyword>
<accession>A0A2B4RWB6</accession>
<dbReference type="EMBL" id="LSMT01000309">
    <property type="protein sequence ID" value="PFX20627.1"/>
    <property type="molecule type" value="Genomic_DNA"/>
</dbReference>
<evidence type="ECO:0000313" key="3">
    <source>
        <dbReference type="Proteomes" id="UP000225706"/>
    </source>
</evidence>
<protein>
    <submittedName>
        <fullName evidence="2">RNA-directed DNA polymerase from mobile element jockey</fullName>
    </submittedName>
</protein>
<evidence type="ECO:0000313" key="2">
    <source>
        <dbReference type="EMBL" id="PFX20627.1"/>
    </source>
</evidence>
<evidence type="ECO:0000259" key="1">
    <source>
        <dbReference type="PROSITE" id="PS50878"/>
    </source>
</evidence>
<dbReference type="PANTHER" id="PTHR33332">
    <property type="entry name" value="REVERSE TRANSCRIPTASE DOMAIN-CONTAINING PROTEIN"/>
    <property type="match status" value="1"/>
</dbReference>
<dbReference type="STRING" id="50429.A0A2B4RWB6"/>
<keyword evidence="2" id="KW-0808">Transferase</keyword>
<dbReference type="AlphaFoldDB" id="A0A2B4RWB6"/>
<dbReference type="GO" id="GO:0003964">
    <property type="term" value="F:RNA-directed DNA polymerase activity"/>
    <property type="evidence" value="ECO:0007669"/>
    <property type="project" value="UniProtKB-KW"/>
</dbReference>
<dbReference type="PROSITE" id="PS50878">
    <property type="entry name" value="RT_POL"/>
    <property type="match status" value="1"/>
</dbReference>
<proteinExistence type="predicted"/>
<dbReference type="InterPro" id="IPR000477">
    <property type="entry name" value="RT_dom"/>
</dbReference>
<reference evidence="3" key="1">
    <citation type="journal article" date="2017" name="bioRxiv">
        <title>Comparative analysis of the genomes of Stylophora pistillata and Acropora digitifera provides evidence for extensive differences between species of corals.</title>
        <authorList>
            <person name="Voolstra C.R."/>
            <person name="Li Y."/>
            <person name="Liew Y.J."/>
            <person name="Baumgarten S."/>
            <person name="Zoccola D."/>
            <person name="Flot J.-F."/>
            <person name="Tambutte S."/>
            <person name="Allemand D."/>
            <person name="Aranda M."/>
        </authorList>
    </citation>
    <scope>NUCLEOTIDE SEQUENCE [LARGE SCALE GENOMIC DNA]</scope>
</reference>
<dbReference type="OrthoDB" id="5982943at2759"/>
<sequence>MEYADILAYPESSIMNCSFAENRLPPAWKMANVVPIPKVKPVEDISKHLRPISLTPALSKIAEDFVVGLHIDPAVMEVIDPDQYGGIPKLSTLHALISMVHNWSNATDDSGAAVRVVQFDYRKTFDFIDHTLLARKVFSLSIPKSVACWVADFLTDRRQRVKLSRDCSSEWGPLPAGVPQSTKLGPWLFLLMISDLRGPWIPFLEICG</sequence>